<name>A0AAW4H727_VIBVL</name>
<dbReference type="Proteomes" id="UP000664056">
    <property type="component" value="Unassembled WGS sequence"/>
</dbReference>
<dbReference type="EMBL" id="JAFKOQ010000001">
    <property type="protein sequence ID" value="MBN8120376.1"/>
    <property type="molecule type" value="Genomic_DNA"/>
</dbReference>
<sequence>MQTQHTVGADEWIPACARMTTGDVARYFSAFSLLLSVCDYSNGIEFPSVYPPVIDISVSLFRHF</sequence>
<accession>A0AAW4H727</accession>
<evidence type="ECO:0000313" key="1">
    <source>
        <dbReference type="EMBL" id="MBN8120376.1"/>
    </source>
</evidence>
<reference evidence="1" key="1">
    <citation type="submission" date="2021-03" db="EMBL/GenBank/DDBJ databases">
        <title>Study of the foodborne Vibrio vulnificus isolates from China.</title>
        <authorList>
            <person name="Zheng Z."/>
            <person name="Ye L."/>
        </authorList>
    </citation>
    <scope>NUCLEOTIDE SEQUENCE</scope>
    <source>
        <strain evidence="1">Vv1582</strain>
    </source>
</reference>
<protein>
    <submittedName>
        <fullName evidence="1">Uncharacterized protein</fullName>
    </submittedName>
</protein>
<gene>
    <name evidence="1" type="ORF">J0J18_01425</name>
</gene>
<comment type="caution">
    <text evidence="1">The sequence shown here is derived from an EMBL/GenBank/DDBJ whole genome shotgun (WGS) entry which is preliminary data.</text>
</comment>
<dbReference type="RefSeq" id="WP_130195352.1">
    <property type="nucleotide sequence ID" value="NZ_CP151592.1"/>
</dbReference>
<organism evidence="1 2">
    <name type="scientific">Vibrio vulnificus</name>
    <dbReference type="NCBI Taxonomy" id="672"/>
    <lineage>
        <taxon>Bacteria</taxon>
        <taxon>Pseudomonadati</taxon>
        <taxon>Pseudomonadota</taxon>
        <taxon>Gammaproteobacteria</taxon>
        <taxon>Vibrionales</taxon>
        <taxon>Vibrionaceae</taxon>
        <taxon>Vibrio</taxon>
    </lineage>
</organism>
<evidence type="ECO:0000313" key="2">
    <source>
        <dbReference type="Proteomes" id="UP000664056"/>
    </source>
</evidence>
<proteinExistence type="predicted"/>
<dbReference type="AlphaFoldDB" id="A0AAW4H727"/>